<dbReference type="AlphaFoldDB" id="A0A7J9LP76"/>
<comment type="caution">
    <text evidence="1">The sequence shown here is derived from an EMBL/GenBank/DDBJ whole genome shotgun (WGS) entry which is preliminary data.</text>
</comment>
<evidence type="ECO:0000313" key="1">
    <source>
        <dbReference type="EMBL" id="MBA0860534.1"/>
    </source>
</evidence>
<accession>A0A7J9LP76</accession>
<dbReference type="EMBL" id="JABFAF010000007">
    <property type="protein sequence ID" value="MBA0860534.1"/>
    <property type="molecule type" value="Genomic_DNA"/>
</dbReference>
<dbReference type="Proteomes" id="UP000593576">
    <property type="component" value="Unassembled WGS sequence"/>
</dbReference>
<gene>
    <name evidence="1" type="ORF">Goshw_018530</name>
</gene>
<protein>
    <submittedName>
        <fullName evidence="1">Uncharacterized protein</fullName>
    </submittedName>
</protein>
<proteinExistence type="predicted"/>
<name>A0A7J9LP76_GOSSC</name>
<keyword evidence="2" id="KW-1185">Reference proteome</keyword>
<evidence type="ECO:0000313" key="2">
    <source>
        <dbReference type="Proteomes" id="UP000593576"/>
    </source>
</evidence>
<reference evidence="1 2" key="1">
    <citation type="journal article" date="2019" name="Genome Biol. Evol.">
        <title>Insights into the evolution of the New World diploid cottons (Gossypium, subgenus Houzingenia) based on genome sequencing.</title>
        <authorList>
            <person name="Grover C.E."/>
            <person name="Arick M.A. 2nd"/>
            <person name="Thrash A."/>
            <person name="Conover J.L."/>
            <person name="Sanders W.S."/>
            <person name="Peterson D.G."/>
            <person name="Frelichowski J.E."/>
            <person name="Scheffler J.A."/>
            <person name="Scheffler B.E."/>
            <person name="Wendel J.F."/>
        </authorList>
    </citation>
    <scope>NUCLEOTIDE SEQUENCE [LARGE SCALE GENOMIC DNA]</scope>
    <source>
        <strain evidence="1">1</strain>
        <tissue evidence="1">Leaf</tissue>
    </source>
</reference>
<sequence length="80" mass="9266">MKQLISKALEFLMLKILNHYQEDWTNSAILKRLKLMGAQVWFHLKKVGCPPQISEYSRFSIVKILEPFPSASTTSPPFEN</sequence>
<organism evidence="1 2">
    <name type="scientific">Gossypium schwendimanii</name>
    <name type="common">Cotton</name>
    <dbReference type="NCBI Taxonomy" id="34291"/>
    <lineage>
        <taxon>Eukaryota</taxon>
        <taxon>Viridiplantae</taxon>
        <taxon>Streptophyta</taxon>
        <taxon>Embryophyta</taxon>
        <taxon>Tracheophyta</taxon>
        <taxon>Spermatophyta</taxon>
        <taxon>Magnoliopsida</taxon>
        <taxon>eudicotyledons</taxon>
        <taxon>Gunneridae</taxon>
        <taxon>Pentapetalae</taxon>
        <taxon>rosids</taxon>
        <taxon>malvids</taxon>
        <taxon>Malvales</taxon>
        <taxon>Malvaceae</taxon>
        <taxon>Malvoideae</taxon>
        <taxon>Gossypium</taxon>
    </lineage>
</organism>